<name>A0ABS8YHQ9_9BACL</name>
<organism evidence="2 3">
    <name type="scientific">Paenibacillus profundus</name>
    <dbReference type="NCBI Taxonomy" id="1173085"/>
    <lineage>
        <taxon>Bacteria</taxon>
        <taxon>Bacillati</taxon>
        <taxon>Bacillota</taxon>
        <taxon>Bacilli</taxon>
        <taxon>Bacillales</taxon>
        <taxon>Paenibacillaceae</taxon>
        <taxon>Paenibacillus</taxon>
    </lineage>
</organism>
<gene>
    <name evidence="2" type="ORF">LQV63_15745</name>
</gene>
<evidence type="ECO:0000313" key="2">
    <source>
        <dbReference type="EMBL" id="MCE5170759.1"/>
    </source>
</evidence>
<dbReference type="RefSeq" id="WP_233697413.1">
    <property type="nucleotide sequence ID" value="NZ_JAJNBZ010000012.1"/>
</dbReference>
<keyword evidence="3" id="KW-1185">Reference proteome</keyword>
<dbReference type="SMART" id="SM00460">
    <property type="entry name" value="TGc"/>
    <property type="match status" value="1"/>
</dbReference>
<reference evidence="2 3" key="1">
    <citation type="submission" date="2021-11" db="EMBL/GenBank/DDBJ databases">
        <title>Draft genome sequence of Paenibacillus profundus YoMME, a new Gram-positive bacteria with exoelectrogenic properties.</title>
        <authorList>
            <person name="Hubenova Y."/>
            <person name="Hubenova E."/>
            <person name="Manasiev Y."/>
            <person name="Peykov S."/>
            <person name="Mitov M."/>
        </authorList>
    </citation>
    <scope>NUCLEOTIDE SEQUENCE [LARGE SCALE GENOMIC DNA]</scope>
    <source>
        <strain evidence="2 3">YoMME</strain>
    </source>
</reference>
<dbReference type="Pfam" id="PF01841">
    <property type="entry name" value="Transglut_core"/>
    <property type="match status" value="1"/>
</dbReference>
<sequence length="233" mass="27149">MHRYLQTTKLVDFNHPSIQQLITQQQWHKLNEYEKIRRVYDYVRNSIKFGYNRGDDIPASEVLQDGYGQCNTKSILLMALLRGVGIPCRIHGFYIDKQMQRGALTGTIYLFAPQKIVHAWTEVYFNNEWQALEGVIIDDSYLDRVKDRLCSVNGGYIGFGISVKSKERINLCWQGQSTYVQNFSITEDLGYYDNPDEFFAKYNNTNGFIIKILFNFLRKRVNKRVGSIRDGKG</sequence>
<protein>
    <submittedName>
        <fullName evidence="2">Transglutaminase-like domain-containing protein</fullName>
    </submittedName>
</protein>
<proteinExistence type="predicted"/>
<comment type="caution">
    <text evidence="2">The sequence shown here is derived from an EMBL/GenBank/DDBJ whole genome shotgun (WGS) entry which is preliminary data.</text>
</comment>
<dbReference type="Gene3D" id="3.10.620.30">
    <property type="match status" value="1"/>
</dbReference>
<dbReference type="PANTHER" id="PTHR33490">
    <property type="entry name" value="BLR5614 PROTEIN-RELATED"/>
    <property type="match status" value="1"/>
</dbReference>
<evidence type="ECO:0000313" key="3">
    <source>
        <dbReference type="Proteomes" id="UP001199916"/>
    </source>
</evidence>
<dbReference type="SUPFAM" id="SSF54001">
    <property type="entry name" value="Cysteine proteinases"/>
    <property type="match status" value="1"/>
</dbReference>
<dbReference type="EMBL" id="JAJNBZ010000012">
    <property type="protein sequence ID" value="MCE5170759.1"/>
    <property type="molecule type" value="Genomic_DNA"/>
</dbReference>
<evidence type="ECO:0000259" key="1">
    <source>
        <dbReference type="SMART" id="SM00460"/>
    </source>
</evidence>
<dbReference type="InterPro" id="IPR002931">
    <property type="entry name" value="Transglutaminase-like"/>
</dbReference>
<feature type="domain" description="Transglutaminase-like" evidence="1">
    <location>
        <begin position="62"/>
        <end position="136"/>
    </location>
</feature>
<accession>A0ABS8YHQ9</accession>
<dbReference type="InterPro" id="IPR038765">
    <property type="entry name" value="Papain-like_cys_pep_sf"/>
</dbReference>
<dbReference type="Proteomes" id="UP001199916">
    <property type="component" value="Unassembled WGS sequence"/>
</dbReference>
<dbReference type="PANTHER" id="PTHR33490:SF3">
    <property type="entry name" value="CONSERVED INTEGRAL MEMBRANE PROTEIN"/>
    <property type="match status" value="1"/>
</dbReference>